<dbReference type="Pfam" id="PF13975">
    <property type="entry name" value="gag-asp_proteas"/>
    <property type="match status" value="1"/>
</dbReference>
<dbReference type="Gene3D" id="4.10.60.10">
    <property type="entry name" value="Zinc finger, CCHC-type"/>
    <property type="match status" value="1"/>
</dbReference>
<sequence length="567" mass="64918">MLQMTAELIPTFSGRDNTYSATRWVEDVESNAEIFEWTPLQQLLIAKRSLTGTALLWLRAERPHKSWEELKTALLKEFQDHLDVKAVHELMSSRKKQPNETCQDYMLVMKELGRRGKMPDYVAIKYIVDGIIDRETNKIMLYGVTTYGELKEKLKIYETIKSKLKVEDEIARAKPIEREIHCYSCGELGHTSRGCPSREKGMKCFKCGEFGHIAISCKMATSSTGVTARPQDRESWRRRSAASANIGSQENRPEKEVQQWRYQPKQENPRRSMFGSVGTSSSANFTSNDSLKPVTEDVMQIVNNERNVMKKNKPVKDVKINGNKEVSALIDSGSEVNLINEDFYSALSIPKFEDSVILSGFGFSKVISMAQCFVSLEVDERKYEKVAFHIVSNDCMPYNIILGQEFLKSVVMIMNGGKNLEKKESELTSSCVLGGRKEGKQEGFLHPLAKEEGPFYTLHVEQRSIKTTPFEILTRVKMIDKEDEELLEMLEEEYVSVFMAHREEIRKIAQKQIMNAKEESKRSVSKKRKTCTEYKVGDLEATKRTEFGTVVKLKPRFLDSCKVVKYE</sequence>
<dbReference type="EMBL" id="JBEDNZ010000050">
    <property type="protein sequence ID" value="KAL0803254.1"/>
    <property type="molecule type" value="Genomic_DNA"/>
</dbReference>
<dbReference type="SUPFAM" id="SSF50630">
    <property type="entry name" value="Acid proteases"/>
    <property type="match status" value="1"/>
</dbReference>
<feature type="domain" description="CCHC-type" evidence="3">
    <location>
        <begin position="203"/>
        <end position="218"/>
    </location>
</feature>
<gene>
    <name evidence="4" type="ORF">ABMA28_017255</name>
</gene>
<feature type="compositionally biased region" description="Polar residues" evidence="2">
    <location>
        <begin position="277"/>
        <end position="289"/>
    </location>
</feature>
<evidence type="ECO:0000313" key="4">
    <source>
        <dbReference type="EMBL" id="KAL0803254.1"/>
    </source>
</evidence>
<dbReference type="SUPFAM" id="SSF57756">
    <property type="entry name" value="Retrovirus zinc finger-like domains"/>
    <property type="match status" value="1"/>
</dbReference>
<organism evidence="4 5">
    <name type="scientific">Loxostege sticticalis</name>
    <name type="common">Beet webworm moth</name>
    <dbReference type="NCBI Taxonomy" id="481309"/>
    <lineage>
        <taxon>Eukaryota</taxon>
        <taxon>Metazoa</taxon>
        <taxon>Ecdysozoa</taxon>
        <taxon>Arthropoda</taxon>
        <taxon>Hexapoda</taxon>
        <taxon>Insecta</taxon>
        <taxon>Pterygota</taxon>
        <taxon>Neoptera</taxon>
        <taxon>Endopterygota</taxon>
        <taxon>Lepidoptera</taxon>
        <taxon>Glossata</taxon>
        <taxon>Ditrysia</taxon>
        <taxon>Pyraloidea</taxon>
        <taxon>Crambidae</taxon>
        <taxon>Pyraustinae</taxon>
        <taxon>Loxostege</taxon>
    </lineage>
</organism>
<dbReference type="Gene3D" id="2.40.70.10">
    <property type="entry name" value="Acid Proteases"/>
    <property type="match status" value="1"/>
</dbReference>
<keyword evidence="1" id="KW-0863">Zinc-finger</keyword>
<keyword evidence="1" id="KW-0479">Metal-binding</keyword>
<dbReference type="PANTHER" id="PTHR46888:SF1">
    <property type="entry name" value="RIBONUCLEASE H"/>
    <property type="match status" value="1"/>
</dbReference>
<accession>A0ABD0S2Z9</accession>
<feature type="domain" description="CCHC-type" evidence="3">
    <location>
        <begin position="182"/>
        <end position="197"/>
    </location>
</feature>
<dbReference type="InterPro" id="IPR036875">
    <property type="entry name" value="Znf_CCHC_sf"/>
</dbReference>
<feature type="region of interest" description="Disordered" evidence="2">
    <location>
        <begin position="223"/>
        <end position="289"/>
    </location>
</feature>
<dbReference type="AlphaFoldDB" id="A0ABD0S2Z9"/>
<dbReference type="InterPro" id="IPR021109">
    <property type="entry name" value="Peptidase_aspartic_dom_sf"/>
</dbReference>
<dbReference type="SMART" id="SM00343">
    <property type="entry name" value="ZnF_C2HC"/>
    <property type="match status" value="2"/>
</dbReference>
<name>A0ABD0S2Z9_LOXSC</name>
<reference evidence="4 5" key="1">
    <citation type="submission" date="2024-06" db="EMBL/GenBank/DDBJ databases">
        <title>A chromosome-level genome assembly of beet webworm, Loxostege sticticalis.</title>
        <authorList>
            <person name="Zhang Y."/>
        </authorList>
    </citation>
    <scope>NUCLEOTIDE SEQUENCE [LARGE SCALE GENOMIC DNA]</scope>
    <source>
        <strain evidence="4">AQ028</strain>
        <tissue evidence="4">Male pupae</tissue>
    </source>
</reference>
<evidence type="ECO:0000256" key="2">
    <source>
        <dbReference type="SAM" id="MobiDB-lite"/>
    </source>
</evidence>
<dbReference type="Pfam" id="PF00098">
    <property type="entry name" value="zf-CCHC"/>
    <property type="match status" value="2"/>
</dbReference>
<evidence type="ECO:0000256" key="1">
    <source>
        <dbReference type="PROSITE-ProRule" id="PRU00047"/>
    </source>
</evidence>
<evidence type="ECO:0000259" key="3">
    <source>
        <dbReference type="PROSITE" id="PS50158"/>
    </source>
</evidence>
<comment type="caution">
    <text evidence="4">The sequence shown here is derived from an EMBL/GenBank/DDBJ whole genome shotgun (WGS) entry which is preliminary data.</text>
</comment>
<dbReference type="GO" id="GO:0008270">
    <property type="term" value="F:zinc ion binding"/>
    <property type="evidence" value="ECO:0007669"/>
    <property type="project" value="UniProtKB-KW"/>
</dbReference>
<evidence type="ECO:0000313" key="5">
    <source>
        <dbReference type="Proteomes" id="UP001549921"/>
    </source>
</evidence>
<dbReference type="PANTHER" id="PTHR46888">
    <property type="entry name" value="ZINC KNUCKLE DOMAINCONTAINING PROTEIN-RELATED"/>
    <property type="match status" value="1"/>
</dbReference>
<dbReference type="InterPro" id="IPR001878">
    <property type="entry name" value="Znf_CCHC"/>
</dbReference>
<dbReference type="PROSITE" id="PS50158">
    <property type="entry name" value="ZF_CCHC"/>
    <property type="match status" value="2"/>
</dbReference>
<dbReference type="CDD" id="cd00303">
    <property type="entry name" value="retropepsin_like"/>
    <property type="match status" value="1"/>
</dbReference>
<dbReference type="Proteomes" id="UP001549921">
    <property type="component" value="Unassembled WGS sequence"/>
</dbReference>
<proteinExistence type="predicted"/>
<keyword evidence="1" id="KW-0862">Zinc</keyword>
<protein>
    <recommendedName>
        <fullName evidence="3">CCHC-type domain-containing protein</fullName>
    </recommendedName>
</protein>